<dbReference type="NCBIfam" id="TIGR02532">
    <property type="entry name" value="IV_pilin_GFxxxE"/>
    <property type="match status" value="1"/>
</dbReference>
<dbReference type="Pfam" id="PF07963">
    <property type="entry name" value="N_methyl"/>
    <property type="match status" value="1"/>
</dbReference>
<dbReference type="AlphaFoldDB" id="A0A8J6IW29"/>
<dbReference type="SUPFAM" id="SSF54523">
    <property type="entry name" value="Pili subunits"/>
    <property type="match status" value="1"/>
</dbReference>
<keyword evidence="3" id="KW-1185">Reference proteome</keyword>
<dbReference type="InterPro" id="IPR045584">
    <property type="entry name" value="Pilin-like"/>
</dbReference>
<comment type="caution">
    <text evidence="2">The sequence shown here is derived from an EMBL/GenBank/DDBJ whole genome shotgun (WGS) entry which is preliminary data.</text>
</comment>
<accession>A0A8J6IW29</accession>
<dbReference type="Gene3D" id="3.30.700.10">
    <property type="entry name" value="Glycoprotein, Type 4 Pilin"/>
    <property type="match status" value="1"/>
</dbReference>
<organism evidence="2 3">
    <name type="scientific">Flintibacter faecis</name>
    <dbReference type="NCBI Taxonomy" id="2763047"/>
    <lineage>
        <taxon>Bacteria</taxon>
        <taxon>Bacillati</taxon>
        <taxon>Bacillota</taxon>
        <taxon>Clostridia</taxon>
        <taxon>Eubacteriales</taxon>
        <taxon>Flintibacter</taxon>
    </lineage>
</organism>
<gene>
    <name evidence="2" type="ORF">H8S55_06855</name>
</gene>
<proteinExistence type="predicted"/>
<reference evidence="2" key="1">
    <citation type="submission" date="2020-08" db="EMBL/GenBank/DDBJ databases">
        <title>Genome public.</title>
        <authorList>
            <person name="Liu C."/>
            <person name="Sun Q."/>
        </authorList>
    </citation>
    <scope>NUCLEOTIDE SEQUENCE</scope>
    <source>
        <strain evidence="2">BX5</strain>
    </source>
</reference>
<dbReference type="EMBL" id="JACOPN010000004">
    <property type="protein sequence ID" value="MBC5717034.1"/>
    <property type="molecule type" value="Genomic_DNA"/>
</dbReference>
<sequence>MNIVFKKLSKKKGFTLMEMMIVVAIIAIMIAIIIPTFKGALDSAYAAADEANLRAYYSEAMANSVLNGGDPEKPDDGSKITVNGVEYTLHGSAAYKVEKGQLIITYTPNGGGSAVTIPGGDNSGK</sequence>
<name>A0A8J6IW29_9FIRM</name>
<keyword evidence="1" id="KW-0812">Transmembrane</keyword>
<dbReference type="PANTHER" id="PTHR30093">
    <property type="entry name" value="GENERAL SECRETION PATHWAY PROTEIN G"/>
    <property type="match status" value="1"/>
</dbReference>
<dbReference type="Proteomes" id="UP000602260">
    <property type="component" value="Unassembled WGS sequence"/>
</dbReference>
<evidence type="ECO:0000256" key="1">
    <source>
        <dbReference type="SAM" id="Phobius"/>
    </source>
</evidence>
<evidence type="ECO:0000313" key="2">
    <source>
        <dbReference type="EMBL" id="MBC5717034.1"/>
    </source>
</evidence>
<evidence type="ECO:0000313" key="3">
    <source>
        <dbReference type="Proteomes" id="UP000602260"/>
    </source>
</evidence>
<keyword evidence="1" id="KW-0472">Membrane</keyword>
<dbReference type="InterPro" id="IPR012902">
    <property type="entry name" value="N_methyl_site"/>
</dbReference>
<protein>
    <submittedName>
        <fullName evidence="2">Prepilin-type N-terminal cleavage/methylation domain-containing protein</fullName>
    </submittedName>
</protein>
<feature type="transmembrane region" description="Helical" evidence="1">
    <location>
        <begin position="16"/>
        <end position="37"/>
    </location>
</feature>
<keyword evidence="1" id="KW-1133">Transmembrane helix</keyword>